<organism evidence="2 3">
    <name type="scientific">Prevotella corporis</name>
    <dbReference type="NCBI Taxonomy" id="28128"/>
    <lineage>
        <taxon>Bacteria</taxon>
        <taxon>Pseudomonadati</taxon>
        <taxon>Bacteroidota</taxon>
        <taxon>Bacteroidia</taxon>
        <taxon>Bacteroidales</taxon>
        <taxon>Prevotellaceae</taxon>
        <taxon>Prevotella</taxon>
    </lineage>
</organism>
<name>A0A133QN52_9BACT</name>
<keyword evidence="1" id="KW-0812">Transmembrane</keyword>
<dbReference type="STRING" id="28128.HMPREF3226_00224"/>
<sequence>MNGQRNEKSLQSTFFHLFYNGLIISAIFFCAQKVTFHAAIPHLLACRSSPFAVGRLSFCNQTVKTSYIRCQSVVTQWS</sequence>
<evidence type="ECO:0000256" key="1">
    <source>
        <dbReference type="SAM" id="Phobius"/>
    </source>
</evidence>
<feature type="transmembrane region" description="Helical" evidence="1">
    <location>
        <begin position="12"/>
        <end position="31"/>
    </location>
</feature>
<dbReference type="Proteomes" id="UP000070533">
    <property type="component" value="Unassembled WGS sequence"/>
</dbReference>
<dbReference type="AlphaFoldDB" id="A0A133QN52"/>
<keyword evidence="3" id="KW-1185">Reference proteome</keyword>
<accession>A0A133QN52</accession>
<proteinExistence type="predicted"/>
<keyword evidence="1" id="KW-0472">Membrane</keyword>
<reference evidence="3" key="1">
    <citation type="submission" date="2016-01" db="EMBL/GenBank/DDBJ databases">
        <authorList>
            <person name="Mitreva M."/>
            <person name="Pepin K.H."/>
            <person name="Mihindukulasuriya K.A."/>
            <person name="Fulton R."/>
            <person name="Fronick C."/>
            <person name="O'Laughlin M."/>
            <person name="Miner T."/>
            <person name="Herter B."/>
            <person name="Rosa B.A."/>
            <person name="Cordes M."/>
            <person name="Tomlinson C."/>
            <person name="Wollam A."/>
            <person name="Palsikar V.B."/>
            <person name="Mardis E.R."/>
            <person name="Wilson R.K."/>
        </authorList>
    </citation>
    <scope>NUCLEOTIDE SEQUENCE [LARGE SCALE GENOMIC DNA]</scope>
    <source>
        <strain evidence="3">MJR7716</strain>
    </source>
</reference>
<dbReference type="PATRIC" id="fig|28128.5.peg.224"/>
<dbReference type="EMBL" id="LRQG01000010">
    <property type="protein sequence ID" value="KXA44307.1"/>
    <property type="molecule type" value="Genomic_DNA"/>
</dbReference>
<evidence type="ECO:0000313" key="3">
    <source>
        <dbReference type="Proteomes" id="UP000070533"/>
    </source>
</evidence>
<protein>
    <submittedName>
        <fullName evidence="2">Uncharacterized protein</fullName>
    </submittedName>
</protein>
<keyword evidence="1" id="KW-1133">Transmembrane helix</keyword>
<evidence type="ECO:0000313" key="2">
    <source>
        <dbReference type="EMBL" id="KXA44307.1"/>
    </source>
</evidence>
<gene>
    <name evidence="2" type="ORF">HMPREF3226_00224</name>
</gene>
<comment type="caution">
    <text evidence="2">The sequence shown here is derived from an EMBL/GenBank/DDBJ whole genome shotgun (WGS) entry which is preliminary data.</text>
</comment>